<keyword evidence="4 7" id="KW-1133">Transmembrane helix</keyword>
<dbReference type="PANTHER" id="PTHR30572:SF4">
    <property type="entry name" value="ABC TRANSPORTER PERMEASE YTRF"/>
    <property type="match status" value="1"/>
</dbReference>
<evidence type="ECO:0000256" key="4">
    <source>
        <dbReference type="ARBA" id="ARBA00022989"/>
    </source>
</evidence>
<dbReference type="RefSeq" id="WP_208877762.1">
    <property type="nucleotide sequence ID" value="NZ_CP031320.1"/>
</dbReference>
<proteinExistence type="inferred from homology"/>
<feature type="transmembrane region" description="Helical" evidence="7">
    <location>
        <begin position="21"/>
        <end position="45"/>
    </location>
</feature>
<dbReference type="PANTHER" id="PTHR30572">
    <property type="entry name" value="MEMBRANE COMPONENT OF TRANSPORTER-RELATED"/>
    <property type="match status" value="1"/>
</dbReference>
<evidence type="ECO:0000259" key="8">
    <source>
        <dbReference type="Pfam" id="PF02687"/>
    </source>
</evidence>
<dbReference type="GO" id="GO:0022857">
    <property type="term" value="F:transmembrane transporter activity"/>
    <property type="evidence" value="ECO:0007669"/>
    <property type="project" value="TreeGrafter"/>
</dbReference>
<dbReference type="InterPro" id="IPR050250">
    <property type="entry name" value="Macrolide_Exporter_MacB"/>
</dbReference>
<dbReference type="Pfam" id="PF02687">
    <property type="entry name" value="FtsX"/>
    <property type="match status" value="2"/>
</dbReference>
<feature type="transmembrane region" description="Helical" evidence="7">
    <location>
        <begin position="450"/>
        <end position="472"/>
    </location>
</feature>
<organism evidence="9 10">
    <name type="scientific">Streptomyces armeniacus</name>
    <dbReference type="NCBI Taxonomy" id="83291"/>
    <lineage>
        <taxon>Bacteria</taxon>
        <taxon>Bacillati</taxon>
        <taxon>Actinomycetota</taxon>
        <taxon>Actinomycetes</taxon>
        <taxon>Kitasatosporales</taxon>
        <taxon>Streptomycetaceae</taxon>
        <taxon>Streptomyces</taxon>
    </lineage>
</organism>
<feature type="transmembrane region" description="Helical" evidence="7">
    <location>
        <begin position="765"/>
        <end position="784"/>
    </location>
</feature>
<keyword evidence="10" id="KW-1185">Reference proteome</keyword>
<dbReference type="Proteomes" id="UP000254425">
    <property type="component" value="Chromosome"/>
</dbReference>
<keyword evidence="2" id="KW-1003">Cell membrane</keyword>
<sequence length="802" mass="83194">MTVRATLRWAHADLRANRGQALFSVLATAGIIASLLLAAALFSYATNPWERIFTQTRGAHVWLSTSAGAEMAGLSRLDGVTGVSGPFRTTRTTAESGGVRAVLEMRAADAGEPPEVARPQLVSGHWLEDAGPGGRPDVVQGDGVRGDGVHGEGARGAESTARDGIVLEESLAEAMWAEPGDTLTVPGSDGPRRLEVVGVAETAEPHYSPGEQPGVGWVLPGTLDSTERKGPGQTIGLRLDDPRDTDFVVQRAVTELGSDQVAEVTKWQEARADAEGGYRLLGLVFGVFGLGALLAGALVASGAISTRVRGQLRDISMLKAIGFTPAQLVGSFLIQHLAMAVLAVALGTGTIMALGPHIPGQIGEAAAVWQELPGHFTLLFGLPAAAVLLIALTTGLAAWRAGRVPPVPSVRAALPSVGPMSRVTRRALSLAGSSTLLLGWRSAFPRRARALTAVLRLAVPLVLITVALSVWATMDRFQSHPEEVGLPAALTARSAHAGQLGEQENRRMLAAHPDVSAVHPSTEVDALVPGQTGTITLRGVGTEADPYPFALAEGRRPNGPDEAVAGEGLLKLLQADVGDWVRMTVEGRPQILHIVGRNLEPAEGGRVISTTLDALRERDPGLRQDHSLLELRPGADPHAVSAELGDRVTGGLEIAEVPNPADGLTPARWGIAGMIAVLALIVVTELLTAIGACVRDRGRDLLALRAIGLTPRQISTVVVASTGFLTLAAAVAGTGTGVLLSGWLIDTQGSLSGIGAGIAQLPSPWTLTALGASAVVGAVAASLLPAARVSRRRLADSLSETL</sequence>
<feature type="transmembrane region" description="Helical" evidence="7">
    <location>
        <begin position="714"/>
        <end position="745"/>
    </location>
</feature>
<dbReference type="KEGG" id="sarm:DVA86_11105"/>
<feature type="domain" description="ABC3 transporter permease C-terminal" evidence="8">
    <location>
        <begin position="674"/>
        <end position="791"/>
    </location>
</feature>
<comment type="subcellular location">
    <subcellularLocation>
        <location evidence="1">Cell membrane</location>
        <topology evidence="1">Multi-pass membrane protein</topology>
    </subcellularLocation>
</comment>
<evidence type="ECO:0000256" key="2">
    <source>
        <dbReference type="ARBA" id="ARBA00022475"/>
    </source>
</evidence>
<accession>A0A345XNA1</accession>
<evidence type="ECO:0000256" key="1">
    <source>
        <dbReference type="ARBA" id="ARBA00004651"/>
    </source>
</evidence>
<evidence type="ECO:0000256" key="7">
    <source>
        <dbReference type="SAM" id="Phobius"/>
    </source>
</evidence>
<name>A0A345XNA1_9ACTN</name>
<evidence type="ECO:0000256" key="3">
    <source>
        <dbReference type="ARBA" id="ARBA00022692"/>
    </source>
</evidence>
<dbReference type="InterPro" id="IPR003838">
    <property type="entry name" value="ABC3_permease_C"/>
</dbReference>
<comment type="similarity">
    <text evidence="6">Belongs to the ABC-4 integral membrane protein family.</text>
</comment>
<evidence type="ECO:0000313" key="9">
    <source>
        <dbReference type="EMBL" id="AXK33117.1"/>
    </source>
</evidence>
<evidence type="ECO:0000313" key="10">
    <source>
        <dbReference type="Proteomes" id="UP000254425"/>
    </source>
</evidence>
<evidence type="ECO:0000256" key="5">
    <source>
        <dbReference type="ARBA" id="ARBA00023136"/>
    </source>
</evidence>
<feature type="transmembrane region" description="Helical" evidence="7">
    <location>
        <begin position="669"/>
        <end position="694"/>
    </location>
</feature>
<keyword evidence="3 7" id="KW-0812">Transmembrane</keyword>
<feature type="domain" description="ABC3 transporter permease C-terminal" evidence="8">
    <location>
        <begin position="287"/>
        <end position="399"/>
    </location>
</feature>
<reference evidence="9 10" key="1">
    <citation type="submission" date="2018-07" db="EMBL/GenBank/DDBJ databases">
        <title>Draft genome of the type strain Streptomyces armeniacus ATCC 15676.</title>
        <authorList>
            <person name="Labana P."/>
            <person name="Gosse J.T."/>
            <person name="Boddy C.N."/>
        </authorList>
    </citation>
    <scope>NUCLEOTIDE SEQUENCE [LARGE SCALE GENOMIC DNA]</scope>
    <source>
        <strain evidence="9 10">ATCC 15676</strain>
    </source>
</reference>
<feature type="transmembrane region" description="Helical" evidence="7">
    <location>
        <begin position="280"/>
        <end position="304"/>
    </location>
</feature>
<dbReference type="GO" id="GO:0005886">
    <property type="term" value="C:plasma membrane"/>
    <property type="evidence" value="ECO:0007669"/>
    <property type="project" value="UniProtKB-SubCell"/>
</dbReference>
<feature type="transmembrane region" description="Helical" evidence="7">
    <location>
        <begin position="337"/>
        <end position="358"/>
    </location>
</feature>
<keyword evidence="5 7" id="KW-0472">Membrane</keyword>
<dbReference type="AlphaFoldDB" id="A0A345XNA1"/>
<dbReference type="EMBL" id="CP031320">
    <property type="protein sequence ID" value="AXK33117.1"/>
    <property type="molecule type" value="Genomic_DNA"/>
</dbReference>
<evidence type="ECO:0000256" key="6">
    <source>
        <dbReference type="ARBA" id="ARBA00038076"/>
    </source>
</evidence>
<gene>
    <name evidence="9" type="ORF">DVA86_11105</name>
</gene>
<feature type="transmembrane region" description="Helical" evidence="7">
    <location>
        <begin position="378"/>
        <end position="399"/>
    </location>
</feature>
<protein>
    <submittedName>
        <fullName evidence="9">ABC transporter permease</fullName>
    </submittedName>
</protein>